<feature type="transmembrane region" description="Helical" evidence="6">
    <location>
        <begin position="49"/>
        <end position="68"/>
    </location>
</feature>
<gene>
    <name evidence="8" type="primary">ydjZ_1</name>
    <name evidence="8" type="ORF">Fuma_00916</name>
</gene>
<dbReference type="PANTHER" id="PTHR12677">
    <property type="entry name" value="GOLGI APPARATUS MEMBRANE PROTEIN TVP38-RELATED"/>
    <property type="match status" value="1"/>
</dbReference>
<feature type="transmembrane region" description="Helical" evidence="6">
    <location>
        <begin position="75"/>
        <end position="108"/>
    </location>
</feature>
<feature type="domain" description="VTT" evidence="7">
    <location>
        <begin position="73"/>
        <end position="183"/>
    </location>
</feature>
<keyword evidence="3 6" id="KW-0812">Transmembrane</keyword>
<proteinExistence type="inferred from homology"/>
<feature type="transmembrane region" description="Helical" evidence="6">
    <location>
        <begin position="163"/>
        <end position="181"/>
    </location>
</feature>
<protein>
    <recommendedName>
        <fullName evidence="6">TVP38/TMEM64 family membrane protein</fullName>
    </recommendedName>
</protein>
<dbReference type="Pfam" id="PF09335">
    <property type="entry name" value="VTT_dom"/>
    <property type="match status" value="1"/>
</dbReference>
<dbReference type="EMBL" id="CP017641">
    <property type="protein sequence ID" value="APZ91328.1"/>
    <property type="molecule type" value="Genomic_DNA"/>
</dbReference>
<dbReference type="KEGG" id="fmr:Fuma_00916"/>
<dbReference type="RefSeq" id="WP_077023106.1">
    <property type="nucleotide sequence ID" value="NZ_CP017641.1"/>
</dbReference>
<evidence type="ECO:0000256" key="6">
    <source>
        <dbReference type="RuleBase" id="RU366058"/>
    </source>
</evidence>
<keyword evidence="9" id="KW-1185">Reference proteome</keyword>
<feature type="transmembrane region" description="Helical" evidence="6">
    <location>
        <begin position="131"/>
        <end position="151"/>
    </location>
</feature>
<evidence type="ECO:0000313" key="8">
    <source>
        <dbReference type="EMBL" id="APZ91328.1"/>
    </source>
</evidence>
<evidence type="ECO:0000256" key="5">
    <source>
        <dbReference type="ARBA" id="ARBA00023136"/>
    </source>
</evidence>
<keyword evidence="5 6" id="KW-0472">Membrane</keyword>
<dbReference type="STRING" id="1891926.Fuma_00916"/>
<keyword evidence="4 6" id="KW-1133">Transmembrane helix</keyword>
<keyword evidence="2 6" id="KW-1003">Cell membrane</keyword>
<reference evidence="8 9" key="1">
    <citation type="journal article" date="2016" name="Front. Microbiol.">
        <title>Fuerstia marisgermanicae gen. nov., sp. nov., an Unusual Member of the Phylum Planctomycetes from the German Wadden Sea.</title>
        <authorList>
            <person name="Kohn T."/>
            <person name="Heuer A."/>
            <person name="Jogler M."/>
            <person name="Vollmers J."/>
            <person name="Boedeker C."/>
            <person name="Bunk B."/>
            <person name="Rast P."/>
            <person name="Borchert D."/>
            <person name="Glockner I."/>
            <person name="Freese H.M."/>
            <person name="Klenk H.P."/>
            <person name="Overmann J."/>
            <person name="Kaster A.K."/>
            <person name="Rohde M."/>
            <person name="Wiegand S."/>
            <person name="Jogler C."/>
        </authorList>
    </citation>
    <scope>NUCLEOTIDE SEQUENCE [LARGE SCALE GENOMIC DNA]</scope>
    <source>
        <strain evidence="8 9">NH11</strain>
    </source>
</reference>
<accession>A0A1P8WB87</accession>
<name>A0A1P8WB87_9PLAN</name>
<comment type="similarity">
    <text evidence="6">Belongs to the TVP38/TMEM64 family.</text>
</comment>
<evidence type="ECO:0000256" key="4">
    <source>
        <dbReference type="ARBA" id="ARBA00022989"/>
    </source>
</evidence>
<sequence>MKTLAKRLLLPLLIITSLVLLAVLASRYTSLDWFVRNDRWLRDTIQAYPVRSAMIAFVLYLLTSLFPGLAGKSILLGWLFGLTLGVLIVNTALVSAALVAFLLCRYYLKSAVESRFGIYLKPIQAHMKRDGAMYLLTLRLAHTPFSFLNYACGAGTDIPLRTFWWATQLGLLPGNIVFVYAGTRLPTLQELIAAGPLSLLDGPMILALGGTVFLPWLTRRILRR</sequence>
<dbReference type="OrthoDB" id="9779114at2"/>
<dbReference type="InterPro" id="IPR032816">
    <property type="entry name" value="VTT_dom"/>
</dbReference>
<dbReference type="PANTHER" id="PTHR12677:SF59">
    <property type="entry name" value="GOLGI APPARATUS MEMBRANE PROTEIN TVP38-RELATED"/>
    <property type="match status" value="1"/>
</dbReference>
<organism evidence="8 9">
    <name type="scientific">Fuerstiella marisgermanici</name>
    <dbReference type="NCBI Taxonomy" id="1891926"/>
    <lineage>
        <taxon>Bacteria</taxon>
        <taxon>Pseudomonadati</taxon>
        <taxon>Planctomycetota</taxon>
        <taxon>Planctomycetia</taxon>
        <taxon>Planctomycetales</taxon>
        <taxon>Planctomycetaceae</taxon>
        <taxon>Fuerstiella</taxon>
    </lineage>
</organism>
<evidence type="ECO:0000259" key="7">
    <source>
        <dbReference type="Pfam" id="PF09335"/>
    </source>
</evidence>
<dbReference type="AlphaFoldDB" id="A0A1P8WB87"/>
<comment type="subcellular location">
    <subcellularLocation>
        <location evidence="1 6">Cell membrane</location>
        <topology evidence="1 6">Multi-pass membrane protein</topology>
    </subcellularLocation>
</comment>
<evidence type="ECO:0000256" key="2">
    <source>
        <dbReference type="ARBA" id="ARBA00022475"/>
    </source>
</evidence>
<evidence type="ECO:0000313" key="9">
    <source>
        <dbReference type="Proteomes" id="UP000187735"/>
    </source>
</evidence>
<evidence type="ECO:0000256" key="3">
    <source>
        <dbReference type="ARBA" id="ARBA00022692"/>
    </source>
</evidence>
<dbReference type="InterPro" id="IPR015414">
    <property type="entry name" value="TMEM64"/>
</dbReference>
<dbReference type="GO" id="GO:0005886">
    <property type="term" value="C:plasma membrane"/>
    <property type="evidence" value="ECO:0007669"/>
    <property type="project" value="UniProtKB-SubCell"/>
</dbReference>
<evidence type="ECO:0000256" key="1">
    <source>
        <dbReference type="ARBA" id="ARBA00004651"/>
    </source>
</evidence>
<dbReference type="Proteomes" id="UP000187735">
    <property type="component" value="Chromosome"/>
</dbReference>
<feature type="transmembrane region" description="Helical" evidence="6">
    <location>
        <begin position="193"/>
        <end position="217"/>
    </location>
</feature>